<keyword evidence="2" id="KW-0472">Membrane</keyword>
<feature type="transmembrane region" description="Helical" evidence="2">
    <location>
        <begin position="137"/>
        <end position="158"/>
    </location>
</feature>
<feature type="transmembrane region" description="Helical" evidence="2">
    <location>
        <begin position="104"/>
        <end position="125"/>
    </location>
</feature>
<evidence type="ECO:0000256" key="1">
    <source>
        <dbReference type="ARBA" id="ARBA00010199"/>
    </source>
</evidence>
<name>A0A0C9QPJ2_9CONI</name>
<evidence type="ECO:0000256" key="2">
    <source>
        <dbReference type="SAM" id="Phobius"/>
    </source>
</evidence>
<feature type="transmembrane region" description="Helical" evidence="2">
    <location>
        <begin position="61"/>
        <end position="84"/>
    </location>
</feature>
<dbReference type="PANTHER" id="PTHR11206">
    <property type="entry name" value="MULTIDRUG RESISTANCE PROTEIN"/>
    <property type="match status" value="1"/>
</dbReference>
<keyword evidence="2" id="KW-0812">Transmembrane</keyword>
<dbReference type="GO" id="GO:0042910">
    <property type="term" value="F:xenobiotic transmembrane transporter activity"/>
    <property type="evidence" value="ECO:0007669"/>
    <property type="project" value="InterPro"/>
</dbReference>
<dbReference type="Pfam" id="PF01554">
    <property type="entry name" value="MatE"/>
    <property type="match status" value="1"/>
</dbReference>
<dbReference type="EMBL" id="GCHU01014625">
    <property type="protein sequence ID" value="JAG86645.1"/>
    <property type="molecule type" value="Transcribed_RNA"/>
</dbReference>
<feature type="transmembrane region" description="Helical" evidence="2">
    <location>
        <begin position="31"/>
        <end position="49"/>
    </location>
</feature>
<reference evidence="4" key="1">
    <citation type="submission" date="2015-02" db="EMBL/GenBank/DDBJ databases">
        <title>A transcriptome of Wollemia nobilis - a relic of Gondwana.</title>
        <authorList>
            <person name="Chia J.Y."/>
            <person name="Leong Y.S."/>
            <person name="Abdul Karim S."/>
            <person name="Wan Azmi N."/>
            <person name="Hercus R."/>
            <person name="Croft L."/>
        </authorList>
    </citation>
    <scope>NUCLEOTIDE SEQUENCE</scope>
    <source>
        <strain evidence="4">MaeBrown</strain>
        <tissue evidence="4">Leaf</tissue>
    </source>
</reference>
<dbReference type="InterPro" id="IPR002528">
    <property type="entry name" value="MATE_fam"/>
</dbReference>
<feature type="transmembrane region" description="Helical" evidence="2">
    <location>
        <begin position="164"/>
        <end position="187"/>
    </location>
</feature>
<evidence type="ECO:0000256" key="3">
    <source>
        <dbReference type="SAM" id="SignalP"/>
    </source>
</evidence>
<feature type="chain" id="PRO_5002218106" evidence="3">
    <location>
        <begin position="22"/>
        <end position="220"/>
    </location>
</feature>
<accession>A0A0C9QPJ2</accession>
<keyword evidence="2" id="KW-1133">Transmembrane helix</keyword>
<proteinExistence type="inferred from homology"/>
<dbReference type="GO" id="GO:0016020">
    <property type="term" value="C:membrane"/>
    <property type="evidence" value="ECO:0007669"/>
    <property type="project" value="InterPro"/>
</dbReference>
<dbReference type="GO" id="GO:0015297">
    <property type="term" value="F:antiporter activity"/>
    <property type="evidence" value="ECO:0007669"/>
    <property type="project" value="InterPro"/>
</dbReference>
<evidence type="ECO:0000313" key="4">
    <source>
        <dbReference type="EMBL" id="JAG86645.1"/>
    </source>
</evidence>
<keyword evidence="3" id="KW-0732">Signal</keyword>
<feature type="signal peptide" evidence="3">
    <location>
        <begin position="1"/>
        <end position="21"/>
    </location>
</feature>
<protein>
    <submittedName>
        <fullName evidence="4">TSA: Wollemia nobilis Ref_Wollemi_Transcript_14709_1738 transcribed RNA sequence</fullName>
    </submittedName>
</protein>
<dbReference type="AlphaFoldDB" id="A0A0C9QPJ2"/>
<organism evidence="4">
    <name type="scientific">Wollemia nobilis</name>
    <dbReference type="NCBI Taxonomy" id="56998"/>
    <lineage>
        <taxon>Eukaryota</taxon>
        <taxon>Viridiplantae</taxon>
        <taxon>Streptophyta</taxon>
        <taxon>Embryophyta</taxon>
        <taxon>Tracheophyta</taxon>
        <taxon>Spermatophyta</taxon>
        <taxon>Pinopsida</taxon>
        <taxon>Pinidae</taxon>
        <taxon>Conifers II</taxon>
        <taxon>Araucariales</taxon>
        <taxon>Araucariaceae</taxon>
        <taxon>Wollemia</taxon>
    </lineage>
</organism>
<comment type="similarity">
    <text evidence="1">Belongs to the multi antimicrobial extrusion (MATE) (TC 2.A.66.1) family.</text>
</comment>
<sequence>MLVGHLDELALLLLPLPVSLASVCCLNTASLSYMIPFGLGAAVSTRVSNELGAGHSRAARLAVYVVVFMAIMEATIIGCTLFSIRNVWGYAFSNEQEVVDYVASMMPLLAASTIMDGIQGVLSGIARGCGWQKLGAYVNLGAYYVVGIPVAVTLAFVLHVGGKGLWLGIFGGLFTQTILLVVLTSCTDWQQQARKARERVYASALPRVTDEIIKDENSQS</sequence>